<dbReference type="Proteomes" id="UP000228775">
    <property type="component" value="Unassembled WGS sequence"/>
</dbReference>
<accession>A0A2M7AXJ8</accession>
<dbReference type="CDD" id="cd01651">
    <property type="entry name" value="RT_G2_intron"/>
    <property type="match status" value="1"/>
</dbReference>
<dbReference type="Pfam" id="PF00078">
    <property type="entry name" value="RVT_1"/>
    <property type="match status" value="1"/>
</dbReference>
<evidence type="ECO:0000313" key="2">
    <source>
        <dbReference type="EMBL" id="PIU75350.1"/>
    </source>
</evidence>
<dbReference type="EMBL" id="PEVY01000027">
    <property type="protein sequence ID" value="PIU75350.1"/>
    <property type="molecule type" value="Genomic_DNA"/>
</dbReference>
<dbReference type="PANTHER" id="PTHR34047:SF8">
    <property type="entry name" value="PROTEIN YKFC"/>
    <property type="match status" value="1"/>
</dbReference>
<dbReference type="AlphaFoldDB" id="A0A2M7AXJ8"/>
<sequence>MRQGNIKLVGGIRRDCRSHIFEQIISLDNLILAWHAFRRGKSQKLDVQRFEFNLEDNLFKLHCELKDETYRHGKYFAFWIRDPKLRRIHKARVRDRVLHHAIFRVLYPIFDKQFIFDSYSCRLAKGTHRAVGRLQQFIRRESQNRTRSCFVLKCDVKKFFDSIDHAILLDLVAREVSDKNVLWLVGEIIDSFAVAPGKGLPLGNIISQLLANIYLNELDRFVKHSLKTKYYLRYCDDFIILSANRSDFDKLVKVVNNFLGQKIGLLLHPAKVEIRDYRQGIDFLGYVSFPHYCVLRTTTKRRMFRKLRQKLEAWQQGRVKCESFCQSRQSYLGLLSHCSAHKSKIKMDSGCARAYS</sequence>
<dbReference type="InterPro" id="IPR000477">
    <property type="entry name" value="RT_dom"/>
</dbReference>
<reference evidence="3" key="1">
    <citation type="submission" date="2017-09" db="EMBL/GenBank/DDBJ databases">
        <title>Depth-based differentiation of microbial function through sediment-hosted aquifers and enrichment of novel symbionts in the deep terrestrial subsurface.</title>
        <authorList>
            <person name="Probst A.J."/>
            <person name="Ladd B."/>
            <person name="Jarett J.K."/>
            <person name="Geller-Mcgrath D.E."/>
            <person name="Sieber C.M.K."/>
            <person name="Emerson J.B."/>
            <person name="Anantharaman K."/>
            <person name="Thomas B.C."/>
            <person name="Malmstrom R."/>
            <person name="Stieglmeier M."/>
            <person name="Klingl A."/>
            <person name="Woyke T."/>
            <person name="Ryan C.M."/>
            <person name="Banfield J.F."/>
        </authorList>
    </citation>
    <scope>NUCLEOTIDE SEQUENCE [LARGE SCALE GENOMIC DNA]</scope>
</reference>
<organism evidence="2 3">
    <name type="scientific">Candidatus Portnoybacteria bacterium CG06_land_8_20_14_3_00_39_12</name>
    <dbReference type="NCBI Taxonomy" id="1974809"/>
    <lineage>
        <taxon>Bacteria</taxon>
        <taxon>Candidatus Portnoyibacteriota</taxon>
    </lineage>
</organism>
<feature type="domain" description="Reverse transcriptase" evidence="1">
    <location>
        <begin position="59"/>
        <end position="288"/>
    </location>
</feature>
<evidence type="ECO:0000259" key="1">
    <source>
        <dbReference type="PROSITE" id="PS50878"/>
    </source>
</evidence>
<gene>
    <name evidence="2" type="ORF">COS76_01355</name>
</gene>
<evidence type="ECO:0000313" key="3">
    <source>
        <dbReference type="Proteomes" id="UP000228775"/>
    </source>
</evidence>
<dbReference type="SUPFAM" id="SSF56672">
    <property type="entry name" value="DNA/RNA polymerases"/>
    <property type="match status" value="1"/>
</dbReference>
<dbReference type="InterPro" id="IPR051083">
    <property type="entry name" value="GrpII_Intron_Splice-Mob/Def"/>
</dbReference>
<dbReference type="PROSITE" id="PS50878">
    <property type="entry name" value="RT_POL"/>
    <property type="match status" value="1"/>
</dbReference>
<proteinExistence type="predicted"/>
<protein>
    <recommendedName>
        <fullName evidence="1">Reverse transcriptase domain-containing protein</fullName>
    </recommendedName>
</protein>
<dbReference type="PANTHER" id="PTHR34047">
    <property type="entry name" value="NUCLEAR INTRON MATURASE 1, MITOCHONDRIAL-RELATED"/>
    <property type="match status" value="1"/>
</dbReference>
<comment type="caution">
    <text evidence="2">The sequence shown here is derived from an EMBL/GenBank/DDBJ whole genome shotgun (WGS) entry which is preliminary data.</text>
</comment>
<dbReference type="InterPro" id="IPR043502">
    <property type="entry name" value="DNA/RNA_pol_sf"/>
</dbReference>
<name>A0A2M7AXJ8_9BACT</name>